<gene>
    <name evidence="4" type="ORF">KPH14_012793</name>
</gene>
<dbReference type="InterPro" id="IPR025724">
    <property type="entry name" value="GAG-pre-integrase_dom"/>
</dbReference>
<dbReference type="Pfam" id="PF13976">
    <property type="entry name" value="gag_pre-integrs"/>
    <property type="match status" value="1"/>
</dbReference>
<name>A0AAD9RFA8_9HYME</name>
<evidence type="ECO:0000313" key="5">
    <source>
        <dbReference type="Proteomes" id="UP001258017"/>
    </source>
</evidence>
<dbReference type="Proteomes" id="UP001258017">
    <property type="component" value="Unassembled WGS sequence"/>
</dbReference>
<accession>A0AAD9RFA8</accession>
<dbReference type="Pfam" id="PF22936">
    <property type="entry name" value="Pol_BBD"/>
    <property type="match status" value="1"/>
</dbReference>
<evidence type="ECO:0000256" key="1">
    <source>
        <dbReference type="SAM" id="MobiDB-lite"/>
    </source>
</evidence>
<sequence length="318" mass="36013">MSPNIDWMEDVTECNVPIKIAEKSRQVTSKAKGNITMEVMSREGVKKVNVKGALYVPELRANLLSVSCLNENGLTVIFEKGGAQVIGRRNAIVAEAIEEDGVFVISARPLPRNSSLMVREVKDAEGSKEAISPEEGIVERKRHESSESKKMLWHRRLGHICEGYLDTMKEKGVVRNLDFPGERLEFCEPCALGKLTQRAHVKGSVLLENSGYNEELEELKNIETQDQGAIGDEEYLIPVNKVGDECEETEDRHQQMQEVQKIAEENVMRQENNQTTGEGSTPVRRTREQRYIDHKLNLLEQEEKLRASGVRRSERINN</sequence>
<keyword evidence="5" id="KW-1185">Reference proteome</keyword>
<organism evidence="4 5">
    <name type="scientific">Odynerus spinipes</name>
    <dbReference type="NCBI Taxonomy" id="1348599"/>
    <lineage>
        <taxon>Eukaryota</taxon>
        <taxon>Metazoa</taxon>
        <taxon>Ecdysozoa</taxon>
        <taxon>Arthropoda</taxon>
        <taxon>Hexapoda</taxon>
        <taxon>Insecta</taxon>
        <taxon>Pterygota</taxon>
        <taxon>Neoptera</taxon>
        <taxon>Endopterygota</taxon>
        <taxon>Hymenoptera</taxon>
        <taxon>Apocrita</taxon>
        <taxon>Aculeata</taxon>
        <taxon>Vespoidea</taxon>
        <taxon>Vespidae</taxon>
        <taxon>Eumeninae</taxon>
        <taxon>Odynerus</taxon>
    </lineage>
</organism>
<proteinExistence type="predicted"/>
<evidence type="ECO:0008006" key="6">
    <source>
        <dbReference type="Google" id="ProtNLM"/>
    </source>
</evidence>
<reference evidence="4" key="1">
    <citation type="submission" date="2021-08" db="EMBL/GenBank/DDBJ databases">
        <authorList>
            <person name="Misof B."/>
            <person name="Oliver O."/>
            <person name="Podsiadlowski L."/>
            <person name="Donath A."/>
            <person name="Peters R."/>
            <person name="Mayer C."/>
            <person name="Rust J."/>
            <person name="Gunkel S."/>
            <person name="Lesny P."/>
            <person name="Martin S."/>
            <person name="Oeyen J.P."/>
            <person name="Petersen M."/>
            <person name="Panagiotis P."/>
            <person name="Wilbrandt J."/>
            <person name="Tanja T."/>
        </authorList>
    </citation>
    <scope>NUCLEOTIDE SEQUENCE</scope>
    <source>
        <strain evidence="4">GBR_01_08_01A</strain>
        <tissue evidence="4">Thorax + abdomen</tissue>
    </source>
</reference>
<feature type="compositionally biased region" description="Polar residues" evidence="1">
    <location>
        <begin position="269"/>
        <end position="279"/>
    </location>
</feature>
<evidence type="ECO:0000313" key="4">
    <source>
        <dbReference type="EMBL" id="KAK2578243.1"/>
    </source>
</evidence>
<comment type="caution">
    <text evidence="4">The sequence shown here is derived from an EMBL/GenBank/DDBJ whole genome shotgun (WGS) entry which is preliminary data.</text>
</comment>
<dbReference type="InterPro" id="IPR054722">
    <property type="entry name" value="PolX-like_BBD"/>
</dbReference>
<feature type="domain" description="Retrovirus-related Pol polyprotein from transposon TNT 1-94-like beta-barrel" evidence="3">
    <location>
        <begin position="1"/>
        <end position="73"/>
    </location>
</feature>
<protein>
    <recommendedName>
        <fullName evidence="6">GAG-pre-integrase domain-containing protein</fullName>
    </recommendedName>
</protein>
<feature type="domain" description="GAG-pre-integrase" evidence="2">
    <location>
        <begin position="145"/>
        <end position="194"/>
    </location>
</feature>
<dbReference type="EMBL" id="JAIFRP010000492">
    <property type="protein sequence ID" value="KAK2578243.1"/>
    <property type="molecule type" value="Genomic_DNA"/>
</dbReference>
<dbReference type="AlphaFoldDB" id="A0AAD9RFA8"/>
<evidence type="ECO:0000259" key="2">
    <source>
        <dbReference type="Pfam" id="PF13976"/>
    </source>
</evidence>
<reference evidence="4" key="2">
    <citation type="journal article" date="2023" name="Commun. Biol.">
        <title>Intrasexual cuticular hydrocarbon dimorphism in a wasp sheds light on hydrocarbon biosynthesis genes in Hymenoptera.</title>
        <authorList>
            <person name="Moris V.C."/>
            <person name="Podsiadlowski L."/>
            <person name="Martin S."/>
            <person name="Oeyen J.P."/>
            <person name="Donath A."/>
            <person name="Petersen M."/>
            <person name="Wilbrandt J."/>
            <person name="Misof B."/>
            <person name="Liedtke D."/>
            <person name="Thamm M."/>
            <person name="Scheiner R."/>
            <person name="Schmitt T."/>
            <person name="Niehuis O."/>
        </authorList>
    </citation>
    <scope>NUCLEOTIDE SEQUENCE</scope>
    <source>
        <strain evidence="4">GBR_01_08_01A</strain>
    </source>
</reference>
<feature type="region of interest" description="Disordered" evidence="1">
    <location>
        <begin position="268"/>
        <end position="287"/>
    </location>
</feature>
<evidence type="ECO:0000259" key="3">
    <source>
        <dbReference type="Pfam" id="PF22936"/>
    </source>
</evidence>